<dbReference type="GO" id="GO:0003908">
    <property type="term" value="F:methylated-DNA-[protein]-cysteine S-methyltransferase activity"/>
    <property type="evidence" value="ECO:0007669"/>
    <property type="project" value="UniProtKB-EC"/>
</dbReference>
<dbReference type="GO" id="GO:0008270">
    <property type="term" value="F:zinc ion binding"/>
    <property type="evidence" value="ECO:0007669"/>
    <property type="project" value="InterPro"/>
</dbReference>
<sequence length="356" mass="38844">MMMFDLPDPATCYDAFFDRTPEARARTAGRLWVGVTSTGIFCRPGCPARQPKAENCRWFGSVQACVEAGFRACKRCRPLEPEGADPLVARLTRALEADPARRWSEADVAALGIDPSTARRAFRRALGMTFLDLARMRRLQAGFGQLKQGARVIDAQLEAGFDSGSGFRAAFARLLGIAPEVLQKASATALLSADWIDTPIGPMIAVADETSLHLLEFADRPALPRELARLRDGVKGRLGLGRTAPMDRAEAEMTRYLAGEDARFTTPLTLHGTPFTRQVWDALRTIPAGRTVSYSDLARTIGRPDATRAVARANGANQIAVMIPCHRVIGADGSLTGYGGGLWRKQRLIELERDYA</sequence>
<feature type="active site" description="Nucleophile; methyl group acceptor from methylphosphotriester" evidence="10">
    <location>
        <position position="42"/>
    </location>
</feature>
<keyword evidence="5" id="KW-0808">Transferase</keyword>
<gene>
    <name evidence="13" type="ORF">GCM10011360_05630</name>
</gene>
<feature type="active site" description="Nucleophile; methyl group acceptor from either O6-methylguanine or O4-methylthymine" evidence="10">
    <location>
        <position position="325"/>
    </location>
</feature>
<dbReference type="InterPro" id="IPR036388">
    <property type="entry name" value="WH-like_DNA-bd_sf"/>
</dbReference>
<evidence type="ECO:0000313" key="14">
    <source>
        <dbReference type="Proteomes" id="UP000612855"/>
    </source>
</evidence>
<dbReference type="InterPro" id="IPR014048">
    <property type="entry name" value="MethylDNA_cys_MeTrfase_DNA-bd"/>
</dbReference>
<keyword evidence="11" id="KW-0862">Zinc</keyword>
<comment type="catalytic activity">
    <reaction evidence="9">
        <text>a 6-O-methyl-2'-deoxyguanosine in DNA + L-cysteinyl-[protein] = S-methyl-L-cysteinyl-[protein] + a 2'-deoxyguanosine in DNA</text>
        <dbReference type="Rhea" id="RHEA:24000"/>
        <dbReference type="Rhea" id="RHEA-COMP:10131"/>
        <dbReference type="Rhea" id="RHEA-COMP:10132"/>
        <dbReference type="Rhea" id="RHEA-COMP:11367"/>
        <dbReference type="Rhea" id="RHEA-COMP:11368"/>
        <dbReference type="ChEBI" id="CHEBI:29950"/>
        <dbReference type="ChEBI" id="CHEBI:82612"/>
        <dbReference type="ChEBI" id="CHEBI:85445"/>
        <dbReference type="ChEBI" id="CHEBI:85448"/>
        <dbReference type="EC" id="2.1.1.63"/>
    </reaction>
</comment>
<dbReference type="Pfam" id="PF01035">
    <property type="entry name" value="DNA_binding_1"/>
    <property type="match status" value="1"/>
</dbReference>
<dbReference type="GO" id="GO:0003700">
    <property type="term" value="F:DNA-binding transcription factor activity"/>
    <property type="evidence" value="ECO:0007669"/>
    <property type="project" value="InterPro"/>
</dbReference>
<dbReference type="InterPro" id="IPR036631">
    <property type="entry name" value="MGMT_N_sf"/>
</dbReference>
<feature type="domain" description="HTH araC/xylS-type" evidence="12">
    <location>
        <begin position="89"/>
        <end position="185"/>
    </location>
</feature>
<keyword evidence="14" id="KW-1185">Reference proteome</keyword>
<dbReference type="PANTHER" id="PTHR10815:SF5">
    <property type="entry name" value="METHYLATED-DNA--PROTEIN-CYSTEINE METHYLTRANSFERASE"/>
    <property type="match status" value="1"/>
</dbReference>
<proteinExistence type="inferred from homology"/>
<feature type="binding site" evidence="11">
    <location>
        <position position="73"/>
    </location>
    <ligand>
        <name>Zn(2+)</name>
        <dbReference type="ChEBI" id="CHEBI:29105"/>
    </ligand>
</feature>
<dbReference type="AlphaFoldDB" id="A0A917A0F5"/>
<comment type="catalytic activity">
    <reaction evidence="1">
        <text>a 4-O-methyl-thymidine in DNA + L-cysteinyl-[protein] = a thymidine in DNA + S-methyl-L-cysteinyl-[protein]</text>
        <dbReference type="Rhea" id="RHEA:53428"/>
        <dbReference type="Rhea" id="RHEA-COMP:10131"/>
        <dbReference type="Rhea" id="RHEA-COMP:10132"/>
        <dbReference type="Rhea" id="RHEA-COMP:13555"/>
        <dbReference type="Rhea" id="RHEA-COMP:13556"/>
        <dbReference type="ChEBI" id="CHEBI:29950"/>
        <dbReference type="ChEBI" id="CHEBI:82612"/>
        <dbReference type="ChEBI" id="CHEBI:137386"/>
        <dbReference type="ChEBI" id="CHEBI:137387"/>
        <dbReference type="EC" id="2.1.1.63"/>
    </reaction>
</comment>
<evidence type="ECO:0000256" key="2">
    <source>
        <dbReference type="ARBA" id="ARBA00008711"/>
    </source>
</evidence>
<dbReference type="GO" id="GO:0043565">
    <property type="term" value="F:sequence-specific DNA binding"/>
    <property type="evidence" value="ECO:0007669"/>
    <property type="project" value="InterPro"/>
</dbReference>
<evidence type="ECO:0000256" key="4">
    <source>
        <dbReference type="ARBA" id="ARBA00022603"/>
    </source>
</evidence>
<evidence type="ECO:0000256" key="9">
    <source>
        <dbReference type="ARBA" id="ARBA00049348"/>
    </source>
</evidence>
<dbReference type="PANTHER" id="PTHR10815">
    <property type="entry name" value="METHYLATED-DNA--PROTEIN-CYSTEINE METHYLTRANSFERASE"/>
    <property type="match status" value="1"/>
</dbReference>
<dbReference type="SMART" id="SM00342">
    <property type="entry name" value="HTH_ARAC"/>
    <property type="match status" value="1"/>
</dbReference>
<dbReference type="SUPFAM" id="SSF57884">
    <property type="entry name" value="Ada DNA repair protein, N-terminal domain (N-Ada 10)"/>
    <property type="match status" value="1"/>
</dbReference>
<dbReference type="InterPro" id="IPR004026">
    <property type="entry name" value="Ada_DNA_repair_Zn-bd"/>
</dbReference>
<dbReference type="Pfam" id="PF12833">
    <property type="entry name" value="HTH_18"/>
    <property type="match status" value="1"/>
</dbReference>
<evidence type="ECO:0000256" key="11">
    <source>
        <dbReference type="PIRSR" id="PIRSR000409-3"/>
    </source>
</evidence>
<dbReference type="InterPro" id="IPR016221">
    <property type="entry name" value="Bifunct_regulatory_prot_Ada"/>
</dbReference>
<reference evidence="14" key="1">
    <citation type="journal article" date="2019" name="Int. J. Syst. Evol. Microbiol.">
        <title>The Global Catalogue of Microorganisms (GCM) 10K type strain sequencing project: providing services to taxonomists for standard genome sequencing and annotation.</title>
        <authorList>
            <consortium name="The Broad Institute Genomics Platform"/>
            <consortium name="The Broad Institute Genome Sequencing Center for Infectious Disease"/>
            <person name="Wu L."/>
            <person name="Ma J."/>
        </authorList>
    </citation>
    <scope>NUCLEOTIDE SEQUENCE [LARGE SCALE GENOMIC DNA]</scope>
    <source>
        <strain evidence="14">CGMCC 1.12664</strain>
    </source>
</reference>
<keyword evidence="7" id="KW-0010">Activator</keyword>
<keyword evidence="11" id="KW-0479">Metal-binding</keyword>
<dbReference type="InterPro" id="IPR036217">
    <property type="entry name" value="MethylDNA_cys_MeTrfase_DNAb"/>
</dbReference>
<dbReference type="Gene3D" id="3.40.10.10">
    <property type="entry name" value="DNA Methylphosphotriester Repair Domain"/>
    <property type="match status" value="1"/>
</dbReference>
<dbReference type="Pfam" id="PF02805">
    <property type="entry name" value="Ada_Zn_binding"/>
    <property type="match status" value="1"/>
</dbReference>
<evidence type="ECO:0000256" key="6">
    <source>
        <dbReference type="ARBA" id="ARBA00022763"/>
    </source>
</evidence>
<evidence type="ECO:0000259" key="12">
    <source>
        <dbReference type="PROSITE" id="PS01124"/>
    </source>
</evidence>
<dbReference type="SUPFAM" id="SSF53155">
    <property type="entry name" value="Methylated DNA-protein cysteine methyltransferase domain"/>
    <property type="match status" value="1"/>
</dbReference>
<dbReference type="GO" id="GO:0006281">
    <property type="term" value="P:DNA repair"/>
    <property type="evidence" value="ECO:0007669"/>
    <property type="project" value="UniProtKB-KW"/>
</dbReference>
<dbReference type="EC" id="2.1.1.63" evidence="3"/>
<keyword evidence="4 13" id="KW-0489">Methyltransferase</keyword>
<dbReference type="InterPro" id="IPR001497">
    <property type="entry name" value="MethylDNA_cys_MeTrfase_AS"/>
</dbReference>
<dbReference type="PIRSF" id="PIRSF000409">
    <property type="entry name" value="Ada"/>
    <property type="match status" value="1"/>
</dbReference>
<keyword evidence="8" id="KW-0234">DNA repair</keyword>
<dbReference type="Gene3D" id="3.30.160.70">
    <property type="entry name" value="Methylated DNA-protein cysteine methyltransferase domain"/>
    <property type="match status" value="1"/>
</dbReference>
<evidence type="ECO:0000256" key="5">
    <source>
        <dbReference type="ARBA" id="ARBA00022679"/>
    </source>
</evidence>
<comment type="cofactor">
    <cofactor evidence="11">
        <name>Zn(2+)</name>
        <dbReference type="ChEBI" id="CHEBI:29105"/>
    </cofactor>
    <text evidence="11">Binds 1 zinc ion per subunit.</text>
</comment>
<feature type="binding site" evidence="11">
    <location>
        <position position="76"/>
    </location>
    <ligand>
        <name>Zn(2+)</name>
        <dbReference type="ChEBI" id="CHEBI:29105"/>
    </ligand>
</feature>
<keyword evidence="6" id="KW-0227">DNA damage</keyword>
<dbReference type="CDD" id="cd06445">
    <property type="entry name" value="ATase"/>
    <property type="match status" value="1"/>
</dbReference>
<dbReference type="Gene3D" id="1.10.10.10">
    <property type="entry name" value="Winged helix-like DNA-binding domain superfamily/Winged helix DNA-binding domain"/>
    <property type="match status" value="1"/>
</dbReference>
<dbReference type="NCBIfam" id="TIGR00589">
    <property type="entry name" value="ogt"/>
    <property type="match status" value="1"/>
</dbReference>
<dbReference type="Proteomes" id="UP000612855">
    <property type="component" value="Unassembled WGS sequence"/>
</dbReference>
<evidence type="ECO:0000256" key="7">
    <source>
        <dbReference type="ARBA" id="ARBA00023159"/>
    </source>
</evidence>
<dbReference type="Gene3D" id="1.10.10.60">
    <property type="entry name" value="Homeodomain-like"/>
    <property type="match status" value="1"/>
</dbReference>
<dbReference type="FunFam" id="1.10.10.10:FF:000214">
    <property type="entry name" value="Methylated-DNA--protein-cysteine methyltransferase"/>
    <property type="match status" value="1"/>
</dbReference>
<comment type="similarity">
    <text evidence="2">Belongs to the MGMT family.</text>
</comment>
<evidence type="ECO:0000313" key="13">
    <source>
        <dbReference type="EMBL" id="GGE19742.1"/>
    </source>
</evidence>
<comment type="caution">
    <text evidence="13">The sequence shown here is derived from an EMBL/GenBank/DDBJ whole genome shotgun (WGS) entry which is preliminary data.</text>
</comment>
<evidence type="ECO:0000256" key="10">
    <source>
        <dbReference type="PIRSR" id="PIRSR000409-1"/>
    </source>
</evidence>
<dbReference type="GO" id="GO:0032259">
    <property type="term" value="P:methylation"/>
    <property type="evidence" value="ECO:0007669"/>
    <property type="project" value="UniProtKB-KW"/>
</dbReference>
<feature type="binding site" evidence="11">
    <location>
        <position position="42"/>
    </location>
    <ligand>
        <name>Zn(2+)</name>
        <dbReference type="ChEBI" id="CHEBI:29105"/>
    </ligand>
</feature>
<dbReference type="EMBL" id="BMFJ01000001">
    <property type="protein sequence ID" value="GGE19742.1"/>
    <property type="molecule type" value="Genomic_DNA"/>
</dbReference>
<accession>A0A917A0F5</accession>
<name>A0A917A0F5_9RHOB</name>
<dbReference type="InterPro" id="IPR018060">
    <property type="entry name" value="HTH_AraC"/>
</dbReference>
<organism evidence="13 14">
    <name type="scientific">Primorskyibacter flagellatus</name>
    <dbReference type="NCBI Taxonomy" id="1387277"/>
    <lineage>
        <taxon>Bacteria</taxon>
        <taxon>Pseudomonadati</taxon>
        <taxon>Pseudomonadota</taxon>
        <taxon>Alphaproteobacteria</taxon>
        <taxon>Rhodobacterales</taxon>
        <taxon>Roseobacteraceae</taxon>
        <taxon>Primorskyibacter</taxon>
    </lineage>
</organism>
<feature type="binding site" evidence="11">
    <location>
        <position position="46"/>
    </location>
    <ligand>
        <name>Zn(2+)</name>
        <dbReference type="ChEBI" id="CHEBI:29105"/>
    </ligand>
</feature>
<evidence type="ECO:0000256" key="3">
    <source>
        <dbReference type="ARBA" id="ARBA00011918"/>
    </source>
</evidence>
<protein>
    <recommendedName>
        <fullName evidence="3">methylated-DNA--[protein]-cysteine S-methyltransferase</fullName>
        <ecNumber evidence="3">2.1.1.63</ecNumber>
    </recommendedName>
</protein>
<evidence type="ECO:0000256" key="8">
    <source>
        <dbReference type="ARBA" id="ARBA00023204"/>
    </source>
</evidence>
<evidence type="ECO:0000256" key="1">
    <source>
        <dbReference type="ARBA" id="ARBA00001286"/>
    </source>
</evidence>
<dbReference type="SUPFAM" id="SSF46767">
    <property type="entry name" value="Methylated DNA-protein cysteine methyltransferase, C-terminal domain"/>
    <property type="match status" value="1"/>
</dbReference>
<dbReference type="PROSITE" id="PS01124">
    <property type="entry name" value="HTH_ARAC_FAMILY_2"/>
    <property type="match status" value="1"/>
</dbReference>
<dbReference type="InterPro" id="IPR035451">
    <property type="entry name" value="Ada-like_dom_sf"/>
</dbReference>
<dbReference type="PROSITE" id="PS00374">
    <property type="entry name" value="MGMT"/>
    <property type="match status" value="1"/>
</dbReference>